<dbReference type="EMBL" id="JAQNVG010000008">
    <property type="protein sequence ID" value="MDC2235443.1"/>
    <property type="molecule type" value="Genomic_DNA"/>
</dbReference>
<dbReference type="InterPro" id="IPR005467">
    <property type="entry name" value="His_kinase_dom"/>
</dbReference>
<dbReference type="InterPro" id="IPR004358">
    <property type="entry name" value="Sig_transdc_His_kin-like_C"/>
</dbReference>
<evidence type="ECO:0000256" key="2">
    <source>
        <dbReference type="ARBA" id="ARBA00004236"/>
    </source>
</evidence>
<protein>
    <recommendedName>
        <fullName evidence="3">histidine kinase</fullName>
        <ecNumber evidence="3">2.7.13.3</ecNumber>
    </recommendedName>
</protein>
<dbReference type="RefSeq" id="WP_008766565.1">
    <property type="nucleotide sequence ID" value="NZ_JADNKL010000014.1"/>
</dbReference>
<accession>A0AAP3WDM0</accession>
<evidence type="ECO:0000256" key="1">
    <source>
        <dbReference type="ARBA" id="ARBA00000085"/>
    </source>
</evidence>
<evidence type="ECO:0000256" key="7">
    <source>
        <dbReference type="ARBA" id="ARBA00022741"/>
    </source>
</evidence>
<dbReference type="Proteomes" id="UP001217776">
    <property type="component" value="Unassembled WGS sequence"/>
</dbReference>
<comment type="subcellular location">
    <subcellularLocation>
        <location evidence="2">Cell membrane</location>
    </subcellularLocation>
</comment>
<dbReference type="InterPro" id="IPR011006">
    <property type="entry name" value="CheY-like_superfamily"/>
</dbReference>
<dbReference type="Gene3D" id="1.10.287.130">
    <property type="match status" value="1"/>
</dbReference>
<evidence type="ECO:0000256" key="10">
    <source>
        <dbReference type="ARBA" id="ARBA00023012"/>
    </source>
</evidence>
<evidence type="ECO:0000313" key="17">
    <source>
        <dbReference type="Proteomes" id="UP001217776"/>
    </source>
</evidence>
<dbReference type="PANTHER" id="PTHR43547:SF2">
    <property type="entry name" value="HYBRID SIGNAL TRANSDUCTION HISTIDINE KINASE C"/>
    <property type="match status" value="1"/>
</dbReference>
<keyword evidence="13" id="KW-1133">Transmembrane helix</keyword>
<keyword evidence="7" id="KW-0547">Nucleotide-binding</keyword>
<dbReference type="Pfam" id="PF00512">
    <property type="entry name" value="HisKA"/>
    <property type="match status" value="1"/>
</dbReference>
<feature type="transmembrane region" description="Helical" evidence="13">
    <location>
        <begin position="267"/>
        <end position="288"/>
    </location>
</feature>
<reference evidence="16" key="1">
    <citation type="submission" date="2022-10" db="EMBL/GenBank/DDBJ databases">
        <title>Human gut microbiome strain richness.</title>
        <authorList>
            <person name="Chen-Liaw A."/>
        </authorList>
    </citation>
    <scope>NUCLEOTIDE SEQUENCE</scope>
    <source>
        <strain evidence="16">1001283st1_A3_1001283B150304_161114</strain>
    </source>
</reference>
<sequence>MWLRVKVFIGYVPLIFLLIITVGLFRKEQVNRDRLRQEEQKLHLVRGLVEQSYAGLLELSTYGEMVSVWDKEDFNSYHTKREEVCRNLLKLKKCTTDSGEQSHIDSLCLLLQEKEALLDTLMRTFEHLWEIDEVVNRKIPAIISNAKKNIPSVISDTSSTVKRESLWSKISCILKRKKKESAYRERHKKNDITVQKNTDMLHSLSKEVTDMQENKEEQLLFQMDRLYENSSKLNKKLYRIVRELESEAKLKMEKRYRRFTLGREHSFRSVFVLSASVSALTILLYVIIHRDLKRKYKYQKELEASDKANRELLRSRREMMLSIAHDLRSPLTTINGYTRLLPREKDSSLRIKYIENIRHSSEYMLLLVDTLMEFYLLDTEQIQPHLSFYNLESLFKEIIDNHLLQARKKDLRFSYNFSGMNTIVSGDRGWLQQIVNNLLGNAFKFTDKGNIHLNAEYGNGELRFWVQDTGSGMSEPETKKIFTAFARLGNASDISGFGLGLTISHRLVTQMGGNIQVKSHPGKGSTFTVMIPLPPADEKLQITENDYPSTAYKLDRLHILLLDDDIRQLHITSEMINRSGAHCDICTNSSELVSRLREDEYDLLLTDIRMPELDGYSILELLRSSNIRRANMIPVIALTARMDEEANYLARGFSGCIRKPFTMKTLIQGIYSTIGAEKSQAWKPDFSVLFTDEDNQTEMLEIFLCESRKELTRLHKSLCENNRQSICDILHKNLPLWEIVNLDYPVENLWKIIITDPEKWQEREFMEIRKIELAAEKLVAYAEYIQKNGYEKDNTGNRR</sequence>
<dbReference type="SUPFAM" id="SSF52172">
    <property type="entry name" value="CheY-like"/>
    <property type="match status" value="1"/>
</dbReference>
<evidence type="ECO:0000256" key="11">
    <source>
        <dbReference type="ARBA" id="ARBA00023136"/>
    </source>
</evidence>
<feature type="domain" description="Response regulatory" evidence="15">
    <location>
        <begin position="558"/>
        <end position="674"/>
    </location>
</feature>
<evidence type="ECO:0000259" key="15">
    <source>
        <dbReference type="PROSITE" id="PS50110"/>
    </source>
</evidence>
<evidence type="ECO:0000256" key="4">
    <source>
        <dbReference type="ARBA" id="ARBA00022475"/>
    </source>
</evidence>
<dbReference type="GO" id="GO:0005886">
    <property type="term" value="C:plasma membrane"/>
    <property type="evidence" value="ECO:0007669"/>
    <property type="project" value="UniProtKB-SubCell"/>
</dbReference>
<dbReference type="Gene3D" id="3.30.565.10">
    <property type="entry name" value="Histidine kinase-like ATPase, C-terminal domain"/>
    <property type="match status" value="1"/>
</dbReference>
<keyword evidence="10" id="KW-0902">Two-component regulatory system</keyword>
<dbReference type="EC" id="2.7.13.3" evidence="3"/>
<evidence type="ECO:0000256" key="9">
    <source>
        <dbReference type="ARBA" id="ARBA00022840"/>
    </source>
</evidence>
<evidence type="ECO:0000256" key="8">
    <source>
        <dbReference type="ARBA" id="ARBA00022777"/>
    </source>
</evidence>
<dbReference type="Pfam" id="PF00072">
    <property type="entry name" value="Response_reg"/>
    <property type="match status" value="1"/>
</dbReference>
<evidence type="ECO:0000256" key="5">
    <source>
        <dbReference type="ARBA" id="ARBA00022553"/>
    </source>
</evidence>
<keyword evidence="8 16" id="KW-0418">Kinase</keyword>
<proteinExistence type="predicted"/>
<evidence type="ECO:0000259" key="14">
    <source>
        <dbReference type="PROSITE" id="PS50109"/>
    </source>
</evidence>
<organism evidence="16 17">
    <name type="scientific">Bacteroides thetaiotaomicron</name>
    <dbReference type="NCBI Taxonomy" id="818"/>
    <lineage>
        <taxon>Bacteria</taxon>
        <taxon>Pseudomonadati</taxon>
        <taxon>Bacteroidota</taxon>
        <taxon>Bacteroidia</taxon>
        <taxon>Bacteroidales</taxon>
        <taxon>Bacteroidaceae</taxon>
        <taxon>Bacteroides</taxon>
    </lineage>
</organism>
<dbReference type="InterPro" id="IPR036890">
    <property type="entry name" value="HATPase_C_sf"/>
</dbReference>
<feature type="transmembrane region" description="Helical" evidence="13">
    <location>
        <begin position="6"/>
        <end position="25"/>
    </location>
</feature>
<comment type="caution">
    <text evidence="16">The sequence shown here is derived from an EMBL/GenBank/DDBJ whole genome shotgun (WGS) entry which is preliminary data.</text>
</comment>
<dbReference type="InterPro" id="IPR036097">
    <property type="entry name" value="HisK_dim/P_sf"/>
</dbReference>
<dbReference type="PRINTS" id="PR00344">
    <property type="entry name" value="BCTRLSENSOR"/>
</dbReference>
<dbReference type="CDD" id="cd00082">
    <property type="entry name" value="HisKA"/>
    <property type="match status" value="1"/>
</dbReference>
<dbReference type="PROSITE" id="PS50110">
    <property type="entry name" value="RESPONSE_REGULATORY"/>
    <property type="match status" value="1"/>
</dbReference>
<feature type="modified residue" description="4-aspartylphosphate" evidence="12">
    <location>
        <position position="607"/>
    </location>
</feature>
<dbReference type="PROSITE" id="PS50109">
    <property type="entry name" value="HIS_KIN"/>
    <property type="match status" value="1"/>
</dbReference>
<dbReference type="Pfam" id="PF02518">
    <property type="entry name" value="HATPase_c"/>
    <property type="match status" value="1"/>
</dbReference>
<dbReference type="GO" id="GO:0005524">
    <property type="term" value="F:ATP binding"/>
    <property type="evidence" value="ECO:0007669"/>
    <property type="project" value="UniProtKB-KW"/>
</dbReference>
<keyword evidence="5 12" id="KW-0597">Phosphoprotein</keyword>
<dbReference type="InterPro" id="IPR003661">
    <property type="entry name" value="HisK_dim/P_dom"/>
</dbReference>
<name>A0AAP3WDM0_BACT4</name>
<evidence type="ECO:0000256" key="12">
    <source>
        <dbReference type="PROSITE-ProRule" id="PRU00169"/>
    </source>
</evidence>
<dbReference type="SMART" id="SM00448">
    <property type="entry name" value="REC"/>
    <property type="match status" value="1"/>
</dbReference>
<dbReference type="CDD" id="cd17546">
    <property type="entry name" value="REC_hyHK_CKI1_RcsC-like"/>
    <property type="match status" value="1"/>
</dbReference>
<dbReference type="InterPro" id="IPR001789">
    <property type="entry name" value="Sig_transdc_resp-reg_receiver"/>
</dbReference>
<comment type="catalytic activity">
    <reaction evidence="1">
        <text>ATP + protein L-histidine = ADP + protein N-phospho-L-histidine.</text>
        <dbReference type="EC" id="2.7.13.3"/>
    </reaction>
</comment>
<dbReference type="SMART" id="SM00387">
    <property type="entry name" value="HATPase_c"/>
    <property type="match status" value="1"/>
</dbReference>
<keyword evidence="11 13" id="KW-0472">Membrane</keyword>
<gene>
    <name evidence="16" type="ORF">PO127_06725</name>
</gene>
<keyword evidence="13" id="KW-0812">Transmembrane</keyword>
<evidence type="ECO:0000256" key="13">
    <source>
        <dbReference type="SAM" id="Phobius"/>
    </source>
</evidence>
<dbReference type="SMART" id="SM00388">
    <property type="entry name" value="HisKA"/>
    <property type="match status" value="1"/>
</dbReference>
<dbReference type="PANTHER" id="PTHR43547">
    <property type="entry name" value="TWO-COMPONENT HISTIDINE KINASE"/>
    <property type="match status" value="1"/>
</dbReference>
<dbReference type="FunFam" id="3.30.565.10:FF:000023">
    <property type="entry name" value="PAS domain-containing sensor histidine kinase"/>
    <property type="match status" value="1"/>
</dbReference>
<keyword evidence="6" id="KW-0808">Transferase</keyword>
<dbReference type="AlphaFoldDB" id="A0AAP3WDM0"/>
<dbReference type="Gene3D" id="3.40.50.2300">
    <property type="match status" value="1"/>
</dbReference>
<dbReference type="SUPFAM" id="SSF55874">
    <property type="entry name" value="ATPase domain of HSP90 chaperone/DNA topoisomerase II/histidine kinase"/>
    <property type="match status" value="1"/>
</dbReference>
<evidence type="ECO:0000256" key="6">
    <source>
        <dbReference type="ARBA" id="ARBA00022679"/>
    </source>
</evidence>
<keyword evidence="4" id="KW-1003">Cell membrane</keyword>
<dbReference type="SUPFAM" id="SSF47384">
    <property type="entry name" value="Homodimeric domain of signal transducing histidine kinase"/>
    <property type="match status" value="1"/>
</dbReference>
<feature type="domain" description="Histidine kinase" evidence="14">
    <location>
        <begin position="322"/>
        <end position="535"/>
    </location>
</feature>
<dbReference type="FunFam" id="1.10.287.130:FF:000120">
    <property type="entry name" value="RteA, two-component system histidine kinase, with response regulator receiver domain"/>
    <property type="match status" value="1"/>
</dbReference>
<dbReference type="GO" id="GO:0000155">
    <property type="term" value="F:phosphorelay sensor kinase activity"/>
    <property type="evidence" value="ECO:0007669"/>
    <property type="project" value="InterPro"/>
</dbReference>
<keyword evidence="9" id="KW-0067">ATP-binding</keyword>
<evidence type="ECO:0000256" key="3">
    <source>
        <dbReference type="ARBA" id="ARBA00012438"/>
    </source>
</evidence>
<dbReference type="InterPro" id="IPR003594">
    <property type="entry name" value="HATPase_dom"/>
</dbReference>
<evidence type="ECO:0000313" key="16">
    <source>
        <dbReference type="EMBL" id="MDC2235443.1"/>
    </source>
</evidence>